<dbReference type="CDD" id="cd01392">
    <property type="entry name" value="HTH_LacI"/>
    <property type="match status" value="1"/>
</dbReference>
<proteinExistence type="predicted"/>
<keyword evidence="2 5" id="KW-0238">DNA-binding</keyword>
<keyword evidence="3" id="KW-0804">Transcription</keyword>
<gene>
    <name evidence="5" type="ORF">GF867_06415</name>
</gene>
<keyword evidence="1" id="KW-0805">Transcription regulation</keyword>
<evidence type="ECO:0000256" key="1">
    <source>
        <dbReference type="ARBA" id="ARBA00023015"/>
    </source>
</evidence>
<dbReference type="Pfam" id="PF00356">
    <property type="entry name" value="LacI"/>
    <property type="match status" value="1"/>
</dbReference>
<dbReference type="InterPro" id="IPR000843">
    <property type="entry name" value="HTH_LacI"/>
</dbReference>
<dbReference type="Gene3D" id="1.10.260.40">
    <property type="entry name" value="lambda repressor-like DNA-binding domains"/>
    <property type="match status" value="1"/>
</dbReference>
<dbReference type="Proteomes" id="UP000440066">
    <property type="component" value="Unassembled WGS sequence"/>
</dbReference>
<dbReference type="PRINTS" id="PR00036">
    <property type="entry name" value="HTHLACI"/>
</dbReference>
<dbReference type="AlphaFoldDB" id="A0A844C8V2"/>
<feature type="domain" description="HTH lacI-type" evidence="4">
    <location>
        <begin position="6"/>
        <end position="53"/>
    </location>
</feature>
<evidence type="ECO:0000313" key="5">
    <source>
        <dbReference type="EMBL" id="MRJ47193.1"/>
    </source>
</evidence>
<dbReference type="SUPFAM" id="SSF53822">
    <property type="entry name" value="Periplasmic binding protein-like I"/>
    <property type="match status" value="1"/>
</dbReference>
<dbReference type="SMART" id="SM00354">
    <property type="entry name" value="HTH_LACI"/>
    <property type="match status" value="1"/>
</dbReference>
<dbReference type="InterPro" id="IPR046335">
    <property type="entry name" value="LacI/GalR-like_sensor"/>
</dbReference>
<dbReference type="Pfam" id="PF13377">
    <property type="entry name" value="Peripla_BP_3"/>
    <property type="match status" value="1"/>
</dbReference>
<name>A0A844C8V2_9LACT</name>
<evidence type="ECO:0000259" key="4">
    <source>
        <dbReference type="PROSITE" id="PS50932"/>
    </source>
</evidence>
<comment type="caution">
    <text evidence="5">The sequence shown here is derived from an EMBL/GenBank/DDBJ whole genome shotgun (WGS) entry which is preliminary data.</text>
</comment>
<evidence type="ECO:0000256" key="3">
    <source>
        <dbReference type="ARBA" id="ARBA00023163"/>
    </source>
</evidence>
<accession>A0A844C8V2</accession>
<dbReference type="CDD" id="cd01544">
    <property type="entry name" value="PBP1_GalR"/>
    <property type="match status" value="1"/>
</dbReference>
<dbReference type="GO" id="GO:0000976">
    <property type="term" value="F:transcription cis-regulatory region binding"/>
    <property type="evidence" value="ECO:0007669"/>
    <property type="project" value="TreeGrafter"/>
</dbReference>
<dbReference type="Gene3D" id="3.40.50.2300">
    <property type="match status" value="2"/>
</dbReference>
<sequence length="337" mass="38001">MNKKRVTIKDISELAGVSTSTVSRILNYDDSLQVTLETKKKVFEAAEQLSYEPKKKSNSVEYKIGFYYSLSPEIEIEDSFYLSLRYEIESLLKVQGHITQQITADDTRSTVKMVDGIICVGLFTQENLQWLESLQKPLIFADSNPLPDKFSAITFDLSFATRKVLDYLFDLNHTKIGFIGGHNLEDEESGVDAIVDERQAAYTDYMYKKNLYNADYIKIGDYFPRYGYSLFRELMSVEDKPTAIFIANDSMAAGCYKAAHEMGINIPGDVSLIGFNDNPSAQYMIPPLTTVRLDVNVLAELAVDLIIQTVTKKLTVPLGITVPSRLIVRDSTKVNVR</sequence>
<dbReference type="PANTHER" id="PTHR30146:SF149">
    <property type="entry name" value="HTH-TYPE TRANSCRIPTIONAL REGULATOR EBGR"/>
    <property type="match status" value="1"/>
</dbReference>
<reference evidence="5 6" key="1">
    <citation type="submission" date="2019-11" db="EMBL/GenBank/DDBJ databases">
        <title>Characterisation of Fundicoccus ignavus gen. nov. sp. nov., a novel genus of the family Aerococcaceae from bulk tank milk.</title>
        <authorList>
            <person name="Siebert A."/>
            <person name="Huptas C."/>
            <person name="Wenning M."/>
            <person name="Scherer S."/>
            <person name="Doll E.V."/>
        </authorList>
    </citation>
    <scope>NUCLEOTIDE SEQUENCE [LARGE SCALE GENOMIC DNA]</scope>
    <source>
        <strain evidence="5 6">DSM 109652</strain>
    </source>
</reference>
<dbReference type="PANTHER" id="PTHR30146">
    <property type="entry name" value="LACI-RELATED TRANSCRIPTIONAL REPRESSOR"/>
    <property type="match status" value="1"/>
</dbReference>
<organism evidence="5 6">
    <name type="scientific">Fundicoccus ignavus</name>
    <dbReference type="NCBI Taxonomy" id="2664442"/>
    <lineage>
        <taxon>Bacteria</taxon>
        <taxon>Bacillati</taxon>
        <taxon>Bacillota</taxon>
        <taxon>Bacilli</taxon>
        <taxon>Lactobacillales</taxon>
        <taxon>Aerococcaceae</taxon>
        <taxon>Fundicoccus</taxon>
    </lineage>
</organism>
<evidence type="ECO:0000256" key="2">
    <source>
        <dbReference type="ARBA" id="ARBA00023125"/>
    </source>
</evidence>
<dbReference type="PROSITE" id="PS50932">
    <property type="entry name" value="HTH_LACI_2"/>
    <property type="match status" value="1"/>
</dbReference>
<dbReference type="RefSeq" id="WP_153832279.1">
    <property type="nucleotide sequence ID" value="NZ_WJQT01000007.1"/>
</dbReference>
<dbReference type="InterPro" id="IPR010982">
    <property type="entry name" value="Lambda_DNA-bd_dom_sf"/>
</dbReference>
<dbReference type="EMBL" id="WJQT01000007">
    <property type="protein sequence ID" value="MRJ47193.1"/>
    <property type="molecule type" value="Genomic_DNA"/>
</dbReference>
<dbReference type="InterPro" id="IPR028082">
    <property type="entry name" value="Peripla_BP_I"/>
</dbReference>
<dbReference type="GO" id="GO:0003700">
    <property type="term" value="F:DNA-binding transcription factor activity"/>
    <property type="evidence" value="ECO:0007669"/>
    <property type="project" value="TreeGrafter"/>
</dbReference>
<dbReference type="SUPFAM" id="SSF47413">
    <property type="entry name" value="lambda repressor-like DNA-binding domains"/>
    <property type="match status" value="1"/>
</dbReference>
<evidence type="ECO:0000313" key="6">
    <source>
        <dbReference type="Proteomes" id="UP000440066"/>
    </source>
</evidence>
<protein>
    <submittedName>
        <fullName evidence="5">LacI family DNA-binding transcriptional regulator</fullName>
    </submittedName>
</protein>